<feature type="non-terminal residue" evidence="2">
    <location>
        <position position="1"/>
    </location>
</feature>
<evidence type="ECO:0000256" key="1">
    <source>
        <dbReference type="SAM" id="Phobius"/>
    </source>
</evidence>
<reference evidence="2 3" key="1">
    <citation type="submission" date="2017-04" db="EMBL/GenBank/DDBJ databases">
        <title>Novel microbial lineages endemic to geothermal iron-oxide mats fill important gaps in the evolutionary history of Archaea.</title>
        <authorList>
            <person name="Jay Z.J."/>
            <person name="Beam J.P."/>
            <person name="Dlakic M."/>
            <person name="Rusch D.B."/>
            <person name="Kozubal M.A."/>
            <person name="Inskeep W.P."/>
        </authorList>
    </citation>
    <scope>NUCLEOTIDE SEQUENCE [LARGE SCALE GENOMIC DNA]</scope>
    <source>
        <strain evidence="2">OSP_D</strain>
    </source>
</reference>
<feature type="transmembrane region" description="Helical" evidence="1">
    <location>
        <begin position="21"/>
        <end position="40"/>
    </location>
</feature>
<evidence type="ECO:0000313" key="2">
    <source>
        <dbReference type="EMBL" id="PSN84654.1"/>
    </source>
</evidence>
<dbReference type="Proteomes" id="UP000240322">
    <property type="component" value="Unassembled WGS sequence"/>
</dbReference>
<gene>
    <name evidence="2" type="ORF">B9Q03_13060</name>
</gene>
<evidence type="ECO:0008006" key="4">
    <source>
        <dbReference type="Google" id="ProtNLM"/>
    </source>
</evidence>
<name>A0A2R6AE52_9ARCH</name>
<evidence type="ECO:0000313" key="3">
    <source>
        <dbReference type="Proteomes" id="UP000240322"/>
    </source>
</evidence>
<dbReference type="EMBL" id="NEXE01000283">
    <property type="protein sequence ID" value="PSN84654.1"/>
    <property type="molecule type" value="Genomic_DNA"/>
</dbReference>
<keyword evidence="1" id="KW-0812">Transmembrane</keyword>
<keyword evidence="1" id="KW-1133">Transmembrane helix</keyword>
<sequence length="77" mass="8148">YILGEIFPTRLRTSGAGLTNALARLVSVAGIFYLGVALAGKPSLQLVFIASSWLVFSAIIGLGGVRVNKRMLEEVSP</sequence>
<dbReference type="Gene3D" id="1.20.1250.20">
    <property type="entry name" value="MFS general substrate transporter like domains"/>
    <property type="match status" value="1"/>
</dbReference>
<dbReference type="InterPro" id="IPR036259">
    <property type="entry name" value="MFS_trans_sf"/>
</dbReference>
<comment type="caution">
    <text evidence="2">The sequence shown here is derived from an EMBL/GenBank/DDBJ whole genome shotgun (WGS) entry which is preliminary data.</text>
</comment>
<keyword evidence="1" id="KW-0472">Membrane</keyword>
<dbReference type="SUPFAM" id="SSF103473">
    <property type="entry name" value="MFS general substrate transporter"/>
    <property type="match status" value="1"/>
</dbReference>
<dbReference type="AlphaFoldDB" id="A0A2R6AE52"/>
<accession>A0A2R6AE52</accession>
<proteinExistence type="predicted"/>
<feature type="transmembrane region" description="Helical" evidence="1">
    <location>
        <begin position="46"/>
        <end position="65"/>
    </location>
</feature>
<organism evidence="2 3">
    <name type="scientific">Candidatus Marsarchaeota G2 archaeon OSP_D</name>
    <dbReference type="NCBI Taxonomy" id="1978157"/>
    <lineage>
        <taxon>Archaea</taxon>
        <taxon>Candidatus Marsarchaeota</taxon>
        <taxon>Candidatus Marsarchaeota group 2</taxon>
    </lineage>
</organism>
<protein>
    <recommendedName>
        <fullName evidence="4">Major facilitator superfamily (MFS) profile domain-containing protein</fullName>
    </recommendedName>
</protein>